<dbReference type="InterPro" id="IPR025460">
    <property type="entry name" value="DUF4280"/>
</dbReference>
<dbReference type="PROSITE" id="PS51257">
    <property type="entry name" value="PROKAR_LIPOPROTEIN"/>
    <property type="match status" value="1"/>
</dbReference>
<reference evidence="1 2" key="1">
    <citation type="submission" date="2019-02" db="EMBL/GenBank/DDBJ databases">
        <title>Apibacter muscae sp. nov.: a novel member of the house fly microbiota.</title>
        <authorList>
            <person name="Park R."/>
        </authorList>
    </citation>
    <scope>NUCLEOTIDE SEQUENCE [LARGE SCALE GENOMIC DNA]</scope>
    <source>
        <strain evidence="1 2">AL1</strain>
    </source>
</reference>
<sequence>MSEKFAVVQGAICSCQFGSATDQLKVNSHQKEYANDPEGAEKLIATTKELGTATFENNSFGSCSQMGNPPPPCKVNVTQWQGFYEKVTLSNGGKVLLEDSKAICAIAGTPCISVDWHGQIMELAEQNFKNVNIDIHSQLNPLVDLNELMQDEEESWIDNDNNK</sequence>
<evidence type="ECO:0000313" key="2">
    <source>
        <dbReference type="Proteomes" id="UP000319499"/>
    </source>
</evidence>
<dbReference type="OrthoDB" id="882303at2"/>
<dbReference type="EMBL" id="SELH01000013">
    <property type="protein sequence ID" value="TWP29900.1"/>
    <property type="molecule type" value="Genomic_DNA"/>
</dbReference>
<dbReference type="AlphaFoldDB" id="A0A563DIC2"/>
<comment type="caution">
    <text evidence="1">The sequence shown here is derived from an EMBL/GenBank/DDBJ whole genome shotgun (WGS) entry which is preliminary data.</text>
</comment>
<proteinExistence type="predicted"/>
<keyword evidence="2" id="KW-1185">Reference proteome</keyword>
<dbReference type="Proteomes" id="UP000319499">
    <property type="component" value="Unassembled WGS sequence"/>
</dbReference>
<dbReference type="Pfam" id="PF14107">
    <property type="entry name" value="DUF4280"/>
    <property type="match status" value="1"/>
</dbReference>
<name>A0A563DIC2_9FLAO</name>
<dbReference type="RefSeq" id="WP_146291714.1">
    <property type="nucleotide sequence ID" value="NZ_SELH01000013.1"/>
</dbReference>
<organism evidence="1 2">
    <name type="scientific">Apibacter muscae</name>
    <dbReference type="NCBI Taxonomy" id="2509004"/>
    <lineage>
        <taxon>Bacteria</taxon>
        <taxon>Pseudomonadati</taxon>
        <taxon>Bacteroidota</taxon>
        <taxon>Flavobacteriia</taxon>
        <taxon>Flavobacteriales</taxon>
        <taxon>Weeksellaceae</taxon>
        <taxon>Apibacter</taxon>
    </lineage>
</organism>
<gene>
    <name evidence="1" type="ORF">ETU09_02650</name>
</gene>
<protein>
    <submittedName>
        <fullName evidence="1">DUF4280 domain-containing protein</fullName>
    </submittedName>
</protein>
<evidence type="ECO:0000313" key="1">
    <source>
        <dbReference type="EMBL" id="TWP29900.1"/>
    </source>
</evidence>
<accession>A0A563DIC2</accession>